<keyword evidence="2" id="KW-1185">Reference proteome</keyword>
<dbReference type="Proteomes" id="UP000248706">
    <property type="component" value="Unassembled WGS sequence"/>
</dbReference>
<reference evidence="1 2" key="1">
    <citation type="submission" date="2016-08" db="EMBL/GenBank/DDBJ databases">
        <title>Analysis of Carbohydrate Active Enzymes in Thermogemmatispora T81 Reveals Carbohydrate Degradation Ability.</title>
        <authorList>
            <person name="Tomazini A."/>
            <person name="Lal S."/>
            <person name="Stott M."/>
            <person name="Henrissat B."/>
            <person name="Polikarpov I."/>
            <person name="Sparling R."/>
            <person name="Levin D.B."/>
        </authorList>
    </citation>
    <scope>NUCLEOTIDE SEQUENCE [LARGE SCALE GENOMIC DNA]</scope>
    <source>
        <strain evidence="1 2">T81</strain>
    </source>
</reference>
<gene>
    <name evidence="1" type="ORF">A4R35_02585</name>
</gene>
<dbReference type="RefSeq" id="WP_112426275.1">
    <property type="nucleotide sequence ID" value="NZ_MCIF01000002.1"/>
</dbReference>
<proteinExistence type="predicted"/>
<protein>
    <submittedName>
        <fullName evidence="1">Uncharacterized protein</fullName>
    </submittedName>
</protein>
<sequence>MYARQATSDEATEMLVEQKLNAFARLRPEFEAAFLFVQQVQGQERFATFPIEMTVRYFHALWICECKDRLLSVPKTIERYEGERCLQLLRGWQEGETAEVVAFLQRRLDAMPFADLTRQIQEAHRQGQGGPNLLLLRLRHGRTVLLNRVMNLLQALDAIFSPDEETLRRQVREACHHYGHEPEQIEAQLAELRSPLYAYLPHRLLARENMLVMNRLGASACAGQERRLWGEARPLIEGGPRAHVLVDGYRDLTSTRNPVRMSRAVSQLIGASLPLAASAG</sequence>
<dbReference type="OrthoDB" id="151880at2"/>
<dbReference type="AlphaFoldDB" id="A0A328VFR8"/>
<dbReference type="EMBL" id="MCIF01000002">
    <property type="protein sequence ID" value="RAQ94403.1"/>
    <property type="molecule type" value="Genomic_DNA"/>
</dbReference>
<comment type="caution">
    <text evidence="1">The sequence shown here is derived from an EMBL/GenBank/DDBJ whole genome shotgun (WGS) entry which is preliminary data.</text>
</comment>
<evidence type="ECO:0000313" key="1">
    <source>
        <dbReference type="EMBL" id="RAQ94403.1"/>
    </source>
</evidence>
<organism evidence="1 2">
    <name type="scientific">Thermogemmatispora tikiterensis</name>
    <dbReference type="NCBI Taxonomy" id="1825093"/>
    <lineage>
        <taxon>Bacteria</taxon>
        <taxon>Bacillati</taxon>
        <taxon>Chloroflexota</taxon>
        <taxon>Ktedonobacteria</taxon>
        <taxon>Thermogemmatisporales</taxon>
        <taxon>Thermogemmatisporaceae</taxon>
        <taxon>Thermogemmatispora</taxon>
    </lineage>
</organism>
<name>A0A328VFR8_9CHLR</name>
<accession>A0A328VFR8</accession>
<evidence type="ECO:0000313" key="2">
    <source>
        <dbReference type="Proteomes" id="UP000248706"/>
    </source>
</evidence>